<sequence length="66" mass="7332">MFHARTHLVPRCSSFNSHYKGCVRAYRLAACNAVHFTFTAGGWGQCGMLMWPTNVPSTTTTVPQEV</sequence>
<accession>A0ABR3MZV9</accession>
<evidence type="ECO:0000313" key="1">
    <source>
        <dbReference type="EMBL" id="KAL1270106.1"/>
    </source>
</evidence>
<dbReference type="Proteomes" id="UP001558613">
    <property type="component" value="Unassembled WGS sequence"/>
</dbReference>
<reference evidence="1 2" key="1">
    <citation type="submission" date="2023-09" db="EMBL/GenBank/DDBJ databases">
        <authorList>
            <person name="Wang M."/>
        </authorList>
    </citation>
    <scope>NUCLEOTIDE SEQUENCE [LARGE SCALE GENOMIC DNA]</scope>
    <source>
        <strain evidence="1">GT-2023</strain>
        <tissue evidence="1">Liver</tissue>
    </source>
</reference>
<protein>
    <submittedName>
        <fullName evidence="1">Uncharacterized protein</fullName>
    </submittedName>
</protein>
<organism evidence="1 2">
    <name type="scientific">Cirrhinus molitorella</name>
    <name type="common">mud carp</name>
    <dbReference type="NCBI Taxonomy" id="172907"/>
    <lineage>
        <taxon>Eukaryota</taxon>
        <taxon>Metazoa</taxon>
        <taxon>Chordata</taxon>
        <taxon>Craniata</taxon>
        <taxon>Vertebrata</taxon>
        <taxon>Euteleostomi</taxon>
        <taxon>Actinopterygii</taxon>
        <taxon>Neopterygii</taxon>
        <taxon>Teleostei</taxon>
        <taxon>Ostariophysi</taxon>
        <taxon>Cypriniformes</taxon>
        <taxon>Cyprinidae</taxon>
        <taxon>Labeoninae</taxon>
        <taxon>Labeonini</taxon>
        <taxon>Cirrhinus</taxon>
    </lineage>
</organism>
<gene>
    <name evidence="1" type="ORF">QQF64_032395</name>
</gene>
<proteinExistence type="predicted"/>
<dbReference type="EMBL" id="JAYMGO010000008">
    <property type="protein sequence ID" value="KAL1270106.1"/>
    <property type="molecule type" value="Genomic_DNA"/>
</dbReference>
<keyword evidence="2" id="KW-1185">Reference proteome</keyword>
<comment type="caution">
    <text evidence="1">The sequence shown here is derived from an EMBL/GenBank/DDBJ whole genome shotgun (WGS) entry which is preliminary data.</text>
</comment>
<name>A0ABR3MZV9_9TELE</name>
<evidence type="ECO:0000313" key="2">
    <source>
        <dbReference type="Proteomes" id="UP001558613"/>
    </source>
</evidence>